<protein>
    <recommendedName>
        <fullName evidence="3">WD repeat-containing protein 76</fullName>
    </recommendedName>
</protein>
<proteinExistence type="inferred from homology"/>
<keyword evidence="7" id="KW-1185">Reference proteome</keyword>
<evidence type="ECO:0000313" key="6">
    <source>
        <dbReference type="EMBL" id="VVC43137.1"/>
    </source>
</evidence>
<reference evidence="6 7" key="1">
    <citation type="submission" date="2019-08" db="EMBL/GenBank/DDBJ databases">
        <authorList>
            <person name="Alioto T."/>
            <person name="Alioto T."/>
            <person name="Gomez Garrido J."/>
        </authorList>
    </citation>
    <scope>NUCLEOTIDE SEQUENCE [LARGE SCALE GENOMIC DNA]</scope>
</reference>
<evidence type="ECO:0000256" key="3">
    <source>
        <dbReference type="ARBA" id="ARBA00021234"/>
    </source>
</evidence>
<dbReference type="InterPro" id="IPR050853">
    <property type="entry name" value="WD_repeat_DNA-damage-binding"/>
</dbReference>
<dbReference type="Proteomes" id="UP000325440">
    <property type="component" value="Unassembled WGS sequence"/>
</dbReference>
<gene>
    <name evidence="6" type="ORF">CINCED_3A001417</name>
</gene>
<keyword evidence="5" id="KW-0677">Repeat</keyword>
<dbReference type="InterPro" id="IPR015943">
    <property type="entry name" value="WD40/YVTN_repeat-like_dom_sf"/>
</dbReference>
<dbReference type="PANTHER" id="PTHR14773:SF0">
    <property type="entry name" value="WD REPEAT-CONTAINING PROTEIN 76"/>
    <property type="match status" value="1"/>
</dbReference>
<dbReference type="EMBL" id="CABPRJ010002367">
    <property type="protein sequence ID" value="VVC43137.1"/>
    <property type="molecule type" value="Genomic_DNA"/>
</dbReference>
<dbReference type="InterPro" id="IPR001680">
    <property type="entry name" value="WD40_rpt"/>
</dbReference>
<dbReference type="InterPro" id="IPR036322">
    <property type="entry name" value="WD40_repeat_dom_sf"/>
</dbReference>
<dbReference type="Gene3D" id="2.130.10.10">
    <property type="entry name" value="YVTN repeat-like/Quinoprotein amine dehydrogenase"/>
    <property type="match status" value="1"/>
</dbReference>
<evidence type="ECO:0000256" key="1">
    <source>
        <dbReference type="ARBA" id="ARBA00002530"/>
    </source>
</evidence>
<dbReference type="PANTHER" id="PTHR14773">
    <property type="entry name" value="WD REPEAT-CONTAINING PROTEIN 76"/>
    <property type="match status" value="1"/>
</dbReference>
<dbReference type="GO" id="GO:2000001">
    <property type="term" value="P:regulation of DNA damage checkpoint"/>
    <property type="evidence" value="ECO:0007669"/>
    <property type="project" value="TreeGrafter"/>
</dbReference>
<comment type="function">
    <text evidence="1">Specifically binds 5-hydroxymethylcytosine (5hmC), suggesting that it acts as a specific reader of 5hmC.</text>
</comment>
<dbReference type="GO" id="GO:0003677">
    <property type="term" value="F:DNA binding"/>
    <property type="evidence" value="ECO:0007669"/>
    <property type="project" value="TreeGrafter"/>
</dbReference>
<evidence type="ECO:0000256" key="2">
    <source>
        <dbReference type="ARBA" id="ARBA00005434"/>
    </source>
</evidence>
<dbReference type="OrthoDB" id="9890280at2759"/>
<dbReference type="GO" id="GO:0005634">
    <property type="term" value="C:nucleus"/>
    <property type="evidence" value="ECO:0007669"/>
    <property type="project" value="TreeGrafter"/>
</dbReference>
<evidence type="ECO:0000256" key="5">
    <source>
        <dbReference type="ARBA" id="ARBA00022737"/>
    </source>
</evidence>
<name>A0A5E4NL73_9HEMI</name>
<dbReference type="SMART" id="SM00320">
    <property type="entry name" value="WD40"/>
    <property type="match status" value="4"/>
</dbReference>
<keyword evidence="4" id="KW-0853">WD repeat</keyword>
<dbReference type="SUPFAM" id="SSF50978">
    <property type="entry name" value="WD40 repeat-like"/>
    <property type="match status" value="1"/>
</dbReference>
<accession>A0A5E4NL73</accession>
<sequence>MSKLQKFRIEWLKDEIFADWLKEVPEDISKAYCKFCLCTIRARRADLIKHTEEKKHKSAKTNTVQTHDNKLKIVESENMSIVPVEISSNDHEQNLTYQQRIEIQRKENMDLFETLGVYDVANNLMDSLNKHRADKLANKLNKKQTGVKRKRSPSRRSQRIAKLLDDGIDIISNKLRLESNENVHNTEENIPKSNLSNQISISIPQENITYFEKLNADISIERAAENSVHTYAIDRYTKVLGGLKMHGPPLKVAGNRIYSLAVHPSETSLIIAAGDLKGYIAFYNKNDSTNSPTTYKVHDTSVNCLSFCSWDPYKLFSTSHDGSVRCGDIVNYTFDMIYNTKLWVNDTTNSNFSTHTTWHTEYERNLLIGCGAGRVDLVDMRTPNKIQKTIQCHKRSVRTVQCHPLQNHYFLTSSALGEVSLWDIRNVTDKSLNPVLQFEHNAVMKSAFFSHSGINMISTSTDNFIRIFNTSELNETASKPVKKIPHNNNTGKWLSVIKAKWTPGRDDIFFTGSMISNPKRIEMYSSSGILLHNLIDKDYMTTYCPVIEAHPTQAIYVGGNSSGRIHIYSA</sequence>
<comment type="similarity">
    <text evidence="2">Belongs to the WD repeat DDB2/WDR76 family.</text>
</comment>
<dbReference type="Pfam" id="PF00400">
    <property type="entry name" value="WD40"/>
    <property type="match status" value="2"/>
</dbReference>
<organism evidence="6 7">
    <name type="scientific">Cinara cedri</name>
    <dbReference type="NCBI Taxonomy" id="506608"/>
    <lineage>
        <taxon>Eukaryota</taxon>
        <taxon>Metazoa</taxon>
        <taxon>Ecdysozoa</taxon>
        <taxon>Arthropoda</taxon>
        <taxon>Hexapoda</taxon>
        <taxon>Insecta</taxon>
        <taxon>Pterygota</taxon>
        <taxon>Neoptera</taxon>
        <taxon>Paraneoptera</taxon>
        <taxon>Hemiptera</taxon>
        <taxon>Sternorrhyncha</taxon>
        <taxon>Aphidomorpha</taxon>
        <taxon>Aphidoidea</taxon>
        <taxon>Aphididae</taxon>
        <taxon>Lachninae</taxon>
        <taxon>Cinara</taxon>
    </lineage>
</organism>
<dbReference type="AlphaFoldDB" id="A0A5E4NL73"/>
<evidence type="ECO:0000256" key="4">
    <source>
        <dbReference type="ARBA" id="ARBA00022574"/>
    </source>
</evidence>
<evidence type="ECO:0000313" key="7">
    <source>
        <dbReference type="Proteomes" id="UP000325440"/>
    </source>
</evidence>